<comment type="similarity">
    <text evidence="2">Belongs to the bacterial solute-binding protein 2 family.</text>
</comment>
<dbReference type="EMBL" id="MSIF01000001">
    <property type="protein sequence ID" value="OLF14125.1"/>
    <property type="molecule type" value="Genomic_DNA"/>
</dbReference>
<dbReference type="SUPFAM" id="SSF53822">
    <property type="entry name" value="Periplasmic binding protein-like I"/>
    <property type="match status" value="1"/>
</dbReference>
<dbReference type="InterPro" id="IPR025997">
    <property type="entry name" value="SBP_2_dom"/>
</dbReference>
<dbReference type="GO" id="GO:0030313">
    <property type="term" value="C:cell envelope"/>
    <property type="evidence" value="ECO:0007669"/>
    <property type="project" value="UniProtKB-SubCell"/>
</dbReference>
<sequence length="332" mass="34985">MTRLLPAALAMALVAVGCSTPGDDSGALKLGYVVNFGSHEWYQNVIQGAEDAAKDEGYDFDWADANVDLSKQITQAENMLTQGVDVLMMSPVDPEGLSSVMSQAAENNVPVVTESNTVPGAETAVGIENLEAAKQLGQWAGDYITNTLKTKAKVLIVGLPTQVDTRDRTAGFKEGLAASGADFEIVQEVNGGGLKDQALKVSADAITANPDINMIFGINDDSALGGTQAYEEAGLDITKLTTLGFGVEGQAGKTALTSGGPYKAGMGMFPEYVGRAMVEQAKAVKDGKSVDERTVTPATVLTPENLSEYYTQDGKNWKINYDAVAALLENEK</sequence>
<keyword evidence="6" id="KW-1185">Reference proteome</keyword>
<accession>A0A7Z1B0Y7</accession>
<evidence type="ECO:0000256" key="3">
    <source>
        <dbReference type="ARBA" id="ARBA00022729"/>
    </source>
</evidence>
<organism evidence="5 6">
    <name type="scientific">Actinophytocola xinjiangensis</name>
    <dbReference type="NCBI Taxonomy" id="485602"/>
    <lineage>
        <taxon>Bacteria</taxon>
        <taxon>Bacillati</taxon>
        <taxon>Actinomycetota</taxon>
        <taxon>Actinomycetes</taxon>
        <taxon>Pseudonocardiales</taxon>
        <taxon>Pseudonocardiaceae</taxon>
    </lineage>
</organism>
<dbReference type="Gene3D" id="3.40.50.2300">
    <property type="match status" value="2"/>
</dbReference>
<evidence type="ECO:0000256" key="2">
    <source>
        <dbReference type="ARBA" id="ARBA00007639"/>
    </source>
</evidence>
<dbReference type="PROSITE" id="PS51257">
    <property type="entry name" value="PROKAR_LIPOPROTEIN"/>
    <property type="match status" value="1"/>
</dbReference>
<reference evidence="5 6" key="1">
    <citation type="submission" date="2016-12" db="EMBL/GenBank/DDBJ databases">
        <title>The draft genome sequence of Actinophytocola xinjiangensis.</title>
        <authorList>
            <person name="Wang W."/>
            <person name="Yuan L."/>
        </authorList>
    </citation>
    <scope>NUCLEOTIDE SEQUENCE [LARGE SCALE GENOMIC DNA]</scope>
    <source>
        <strain evidence="5 6">CGMCC 4.4663</strain>
    </source>
</reference>
<protein>
    <recommendedName>
        <fullName evidence="4">Periplasmic binding protein domain-containing protein</fullName>
    </recommendedName>
</protein>
<dbReference type="PANTHER" id="PTHR46847:SF1">
    <property type="entry name" value="D-ALLOSE-BINDING PERIPLASMIC PROTEIN-RELATED"/>
    <property type="match status" value="1"/>
</dbReference>
<dbReference type="PANTHER" id="PTHR46847">
    <property type="entry name" value="D-ALLOSE-BINDING PERIPLASMIC PROTEIN-RELATED"/>
    <property type="match status" value="1"/>
</dbReference>
<feature type="domain" description="Periplasmic binding protein" evidence="4">
    <location>
        <begin position="31"/>
        <end position="288"/>
    </location>
</feature>
<comment type="caution">
    <text evidence="5">The sequence shown here is derived from an EMBL/GenBank/DDBJ whole genome shotgun (WGS) entry which is preliminary data.</text>
</comment>
<dbReference type="InterPro" id="IPR028082">
    <property type="entry name" value="Peripla_BP_I"/>
</dbReference>
<name>A0A7Z1B0Y7_9PSEU</name>
<proteinExistence type="inferred from homology"/>
<evidence type="ECO:0000313" key="5">
    <source>
        <dbReference type="EMBL" id="OLF14125.1"/>
    </source>
</evidence>
<dbReference type="Proteomes" id="UP000185696">
    <property type="component" value="Unassembled WGS sequence"/>
</dbReference>
<keyword evidence="3" id="KW-0732">Signal</keyword>
<evidence type="ECO:0000256" key="1">
    <source>
        <dbReference type="ARBA" id="ARBA00004196"/>
    </source>
</evidence>
<evidence type="ECO:0000259" key="4">
    <source>
        <dbReference type="Pfam" id="PF13407"/>
    </source>
</evidence>
<dbReference type="GO" id="GO:0030246">
    <property type="term" value="F:carbohydrate binding"/>
    <property type="evidence" value="ECO:0007669"/>
    <property type="project" value="UniProtKB-ARBA"/>
</dbReference>
<dbReference type="Pfam" id="PF13407">
    <property type="entry name" value="Peripla_BP_4"/>
    <property type="match status" value="1"/>
</dbReference>
<dbReference type="CDD" id="cd01536">
    <property type="entry name" value="PBP1_ABC_sugar_binding-like"/>
    <property type="match status" value="1"/>
</dbReference>
<gene>
    <name evidence="5" type="ORF">BLA60_02900</name>
</gene>
<comment type="subcellular location">
    <subcellularLocation>
        <location evidence="1">Cell envelope</location>
    </subcellularLocation>
</comment>
<dbReference type="AlphaFoldDB" id="A0A7Z1B0Y7"/>
<evidence type="ECO:0000313" key="6">
    <source>
        <dbReference type="Proteomes" id="UP000185696"/>
    </source>
</evidence>